<evidence type="ECO:0000313" key="3">
    <source>
        <dbReference type="Proteomes" id="UP001357485"/>
    </source>
</evidence>
<dbReference type="EMBL" id="JAVRRA010016716">
    <property type="protein sequence ID" value="KAK5201301.1"/>
    <property type="molecule type" value="Genomic_DNA"/>
</dbReference>
<feature type="compositionally biased region" description="Basic and acidic residues" evidence="1">
    <location>
        <begin position="77"/>
        <end position="109"/>
    </location>
</feature>
<keyword evidence="3" id="KW-1185">Reference proteome</keyword>
<proteinExistence type="predicted"/>
<evidence type="ECO:0000256" key="1">
    <source>
        <dbReference type="SAM" id="MobiDB-lite"/>
    </source>
</evidence>
<accession>A0ABR0LP32</accession>
<feature type="compositionally biased region" description="Basic and acidic residues" evidence="1">
    <location>
        <begin position="228"/>
        <end position="243"/>
    </location>
</feature>
<reference evidence="2 3" key="1">
    <citation type="submission" date="2023-08" db="EMBL/GenBank/DDBJ databases">
        <title>Black Yeasts Isolated from many extreme environments.</title>
        <authorList>
            <person name="Coleine C."/>
            <person name="Stajich J.E."/>
            <person name="Selbmann L."/>
        </authorList>
    </citation>
    <scope>NUCLEOTIDE SEQUENCE [LARGE SCALE GENOMIC DNA]</scope>
    <source>
        <strain evidence="2 3">CCFEE 536</strain>
    </source>
</reference>
<gene>
    <name evidence="2" type="ORF">LTR16_003146</name>
</gene>
<comment type="caution">
    <text evidence="2">The sequence shown here is derived from an EMBL/GenBank/DDBJ whole genome shotgun (WGS) entry which is preliminary data.</text>
</comment>
<feature type="compositionally biased region" description="Polar residues" evidence="1">
    <location>
        <begin position="184"/>
        <end position="193"/>
    </location>
</feature>
<feature type="compositionally biased region" description="Basic and acidic residues" evidence="1">
    <location>
        <begin position="277"/>
        <end position="286"/>
    </location>
</feature>
<evidence type="ECO:0000313" key="2">
    <source>
        <dbReference type="EMBL" id="KAK5201301.1"/>
    </source>
</evidence>
<dbReference type="Proteomes" id="UP001357485">
    <property type="component" value="Unassembled WGS sequence"/>
</dbReference>
<protein>
    <submittedName>
        <fullName evidence="2">Uncharacterized protein</fullName>
    </submittedName>
</protein>
<organism evidence="2 3">
    <name type="scientific">Cryomyces antarcticus</name>
    <dbReference type="NCBI Taxonomy" id="329879"/>
    <lineage>
        <taxon>Eukaryota</taxon>
        <taxon>Fungi</taxon>
        <taxon>Dikarya</taxon>
        <taxon>Ascomycota</taxon>
        <taxon>Pezizomycotina</taxon>
        <taxon>Dothideomycetes</taxon>
        <taxon>Dothideomycetes incertae sedis</taxon>
        <taxon>Cryomyces</taxon>
    </lineage>
</organism>
<name>A0ABR0LP32_9PEZI</name>
<feature type="region of interest" description="Disordered" evidence="1">
    <location>
        <begin position="77"/>
        <end position="286"/>
    </location>
</feature>
<sequence>MGLLKKLCHGLQENLGIGKRGREYHYGANDQAPDCYCHGTSRYQHPDCLCAGGPRGIPFPGLRLKDMGVILTKGYDKADEEARKKAPPSEHSDKDRRGNAHSQKWEQVVKDAGPASWTDDSYRDSDTNSDSRKDGSSHSSDGAREPRGKQGHLFRRGEIDYDDGRPGARGPGAQGHLHRRGESDGSSNTSNTAHEPGTNGRLHRRGKDSYDDEGSDVQGPSAQGWPRGGRDYDRRGDARRGTDNDDVVCNQYPAARVPVAHSRRGSWQEDEGSGDGRGYRDYAWHN</sequence>
<feature type="compositionally biased region" description="Basic and acidic residues" evidence="1">
    <location>
        <begin position="155"/>
        <end position="166"/>
    </location>
</feature>
<feature type="compositionally biased region" description="Basic and acidic residues" evidence="1">
    <location>
        <begin position="120"/>
        <end position="148"/>
    </location>
</feature>